<dbReference type="AlphaFoldDB" id="A0A1R2B2M8"/>
<dbReference type="EMBL" id="MPUH01001031">
    <property type="protein sequence ID" value="OMJ71009.1"/>
    <property type="molecule type" value="Genomic_DNA"/>
</dbReference>
<dbReference type="SUPFAM" id="SSF55418">
    <property type="entry name" value="eIF4e-like"/>
    <property type="match status" value="1"/>
</dbReference>
<evidence type="ECO:0000313" key="2">
    <source>
        <dbReference type="EMBL" id="OMJ71009.1"/>
    </source>
</evidence>
<dbReference type="PANTHER" id="PTHR11960:SF18">
    <property type="entry name" value="EUKARYOTIC TRANSLATION INITIATION FACTOR 4E HOMOLOGOUS PROTEIN, ISOFORM B"/>
    <property type="match status" value="1"/>
</dbReference>
<organism evidence="2 3">
    <name type="scientific">Stentor coeruleus</name>
    <dbReference type="NCBI Taxonomy" id="5963"/>
    <lineage>
        <taxon>Eukaryota</taxon>
        <taxon>Sar</taxon>
        <taxon>Alveolata</taxon>
        <taxon>Ciliophora</taxon>
        <taxon>Postciliodesmatophora</taxon>
        <taxon>Heterotrichea</taxon>
        <taxon>Heterotrichida</taxon>
        <taxon>Stentoridae</taxon>
        <taxon>Stentor</taxon>
    </lineage>
</organism>
<dbReference type="GO" id="GO:0003743">
    <property type="term" value="F:translation initiation factor activity"/>
    <property type="evidence" value="ECO:0007669"/>
    <property type="project" value="UniProtKB-KW"/>
</dbReference>
<dbReference type="PANTHER" id="PTHR11960">
    <property type="entry name" value="EUKARYOTIC TRANSLATION INITIATION FACTOR 4E RELATED"/>
    <property type="match status" value="1"/>
</dbReference>
<comment type="similarity">
    <text evidence="1">Belongs to the eukaryotic initiation factor 4E family.</text>
</comment>
<evidence type="ECO:0000256" key="1">
    <source>
        <dbReference type="RuleBase" id="RU004374"/>
    </source>
</evidence>
<keyword evidence="3" id="KW-1185">Reference proteome</keyword>
<keyword evidence="1" id="KW-0648">Protein biosynthesis</keyword>
<sequence length="181" mass="21321">MNSGTPLEKRYSYWYSISDSNKKATDYEDAIKFLGSFGTIEEFWQYYSHLKKPDDVPVNTDYHVFQEGIKPMWEDEANKKGARWILRIKKGAASVFWEELLINMIGEQFDVNDEICGVVVSIRPTEDIFSIWIRTGQDLSVKNSVKETLKKIWNLNDSVYLEYKEHPNQQRANPRNRFNHT</sequence>
<keyword evidence="1" id="KW-0396">Initiation factor</keyword>
<dbReference type="Proteomes" id="UP000187209">
    <property type="component" value="Unassembled WGS sequence"/>
</dbReference>
<name>A0A1R2B2M8_9CILI</name>
<dbReference type="GO" id="GO:0000340">
    <property type="term" value="F:RNA 7-methylguanosine cap binding"/>
    <property type="evidence" value="ECO:0007669"/>
    <property type="project" value="TreeGrafter"/>
</dbReference>
<accession>A0A1R2B2M8</accession>
<comment type="caution">
    <text evidence="2">The sequence shown here is derived from an EMBL/GenBank/DDBJ whole genome shotgun (WGS) entry which is preliminary data.</text>
</comment>
<protein>
    <submittedName>
        <fullName evidence="2">Uncharacterized protein</fullName>
    </submittedName>
</protein>
<proteinExistence type="inferred from homology"/>
<gene>
    <name evidence="2" type="ORF">SteCoe_30881</name>
</gene>
<reference evidence="2 3" key="1">
    <citation type="submission" date="2016-11" db="EMBL/GenBank/DDBJ databases">
        <title>The macronuclear genome of Stentor coeruleus: a giant cell with tiny introns.</title>
        <authorList>
            <person name="Slabodnick M."/>
            <person name="Ruby J.G."/>
            <person name="Reiff S.B."/>
            <person name="Swart E.C."/>
            <person name="Gosai S."/>
            <person name="Prabakaran S."/>
            <person name="Witkowska E."/>
            <person name="Larue G.E."/>
            <person name="Fisher S."/>
            <person name="Freeman R.M."/>
            <person name="Gunawardena J."/>
            <person name="Chu W."/>
            <person name="Stover N.A."/>
            <person name="Gregory B.D."/>
            <person name="Nowacki M."/>
            <person name="Derisi J."/>
            <person name="Roy S.W."/>
            <person name="Marshall W.F."/>
            <person name="Sood P."/>
        </authorList>
    </citation>
    <scope>NUCLEOTIDE SEQUENCE [LARGE SCALE GENOMIC DNA]</scope>
    <source>
        <strain evidence="2">WM001</strain>
    </source>
</reference>
<keyword evidence="1" id="KW-0694">RNA-binding</keyword>
<dbReference type="GO" id="GO:0016281">
    <property type="term" value="C:eukaryotic translation initiation factor 4F complex"/>
    <property type="evidence" value="ECO:0007669"/>
    <property type="project" value="TreeGrafter"/>
</dbReference>
<dbReference type="InterPro" id="IPR001040">
    <property type="entry name" value="TIF_eIF_4E"/>
</dbReference>
<dbReference type="Gene3D" id="3.30.760.10">
    <property type="entry name" value="RNA Cap, Translation Initiation Factor Eif4e"/>
    <property type="match status" value="1"/>
</dbReference>
<evidence type="ECO:0000313" key="3">
    <source>
        <dbReference type="Proteomes" id="UP000187209"/>
    </source>
</evidence>
<dbReference type="InterPro" id="IPR023398">
    <property type="entry name" value="TIF_eIF4e-like"/>
</dbReference>
<dbReference type="OrthoDB" id="590761at2759"/>
<dbReference type="Pfam" id="PF01652">
    <property type="entry name" value="IF4E"/>
    <property type="match status" value="1"/>
</dbReference>